<evidence type="ECO:0000313" key="6">
    <source>
        <dbReference type="Proteomes" id="UP000198755"/>
    </source>
</evidence>
<sequence length="371" mass="40073">MSDAAIISDASIDAVGDHFLVGLRPTPVLHELDRALLRDLKPAGVILFKSNFCHDLPYAAWLESHRRLIGEVLEATGRSRMFIAVDHEGGRVCRTPPPITRFAYAADYASNAAEVGRAMGRELASLGFNLNFAPVLDIHTNKDNPVIGPRAYGGTAEAVIAAALPFMRALEAEKILACGKHFPGHGDTNVDSHFGLPSLGLDLEALRLREIRPFAAAIRAGARMLMTSHILFPGIDADAPVTLSRRFATDLLRDELGFDGVVVSDDIGMGAMTDFFGAADAAARFLSAGCDMLVVCAHFTLVDRARGFAEAILSAAADGRLDSDVLARSRRRIRALLDQMPMNEIHQLPESVFFEHREAGASYESPTAEVV</sequence>
<dbReference type="GO" id="GO:0005975">
    <property type="term" value="P:carbohydrate metabolic process"/>
    <property type="evidence" value="ECO:0007669"/>
    <property type="project" value="InterPro"/>
</dbReference>
<evidence type="ECO:0000256" key="3">
    <source>
        <dbReference type="ARBA" id="ARBA00023295"/>
    </source>
</evidence>
<dbReference type="InterPro" id="IPR050226">
    <property type="entry name" value="NagZ_Beta-hexosaminidase"/>
</dbReference>
<dbReference type="Proteomes" id="UP000198755">
    <property type="component" value="Unassembled WGS sequence"/>
</dbReference>
<reference evidence="5 6" key="1">
    <citation type="submission" date="2016-10" db="EMBL/GenBank/DDBJ databases">
        <authorList>
            <person name="de Groot N.N."/>
        </authorList>
    </citation>
    <scope>NUCLEOTIDE SEQUENCE [LARGE SCALE GENOMIC DNA]</scope>
    <source>
        <strain evidence="5 6">NE2</strain>
    </source>
</reference>
<keyword evidence="2" id="KW-0378">Hydrolase</keyword>
<dbReference type="GO" id="GO:0009254">
    <property type="term" value="P:peptidoglycan turnover"/>
    <property type="evidence" value="ECO:0007669"/>
    <property type="project" value="TreeGrafter"/>
</dbReference>
<dbReference type="AlphaFoldDB" id="A0A1I3XWB8"/>
<dbReference type="InterPro" id="IPR001764">
    <property type="entry name" value="Glyco_hydro_3_N"/>
</dbReference>
<protein>
    <submittedName>
        <fullName evidence="5">Beta-N-acetylhexosaminidase</fullName>
    </submittedName>
</protein>
<name>A0A1I3XWB8_9HYPH</name>
<dbReference type="PROSITE" id="PS00775">
    <property type="entry name" value="GLYCOSYL_HYDROL_F3"/>
    <property type="match status" value="1"/>
</dbReference>
<dbReference type="InterPro" id="IPR036962">
    <property type="entry name" value="Glyco_hydro_3_N_sf"/>
</dbReference>
<dbReference type="SUPFAM" id="SSF51445">
    <property type="entry name" value="(Trans)glycosidases"/>
    <property type="match status" value="1"/>
</dbReference>
<dbReference type="InterPro" id="IPR019800">
    <property type="entry name" value="Glyco_hydro_3_AS"/>
</dbReference>
<evidence type="ECO:0000256" key="1">
    <source>
        <dbReference type="ARBA" id="ARBA00005336"/>
    </source>
</evidence>
<organism evidence="5 6">
    <name type="scientific">Methylocapsa palsarum</name>
    <dbReference type="NCBI Taxonomy" id="1612308"/>
    <lineage>
        <taxon>Bacteria</taxon>
        <taxon>Pseudomonadati</taxon>
        <taxon>Pseudomonadota</taxon>
        <taxon>Alphaproteobacteria</taxon>
        <taxon>Hyphomicrobiales</taxon>
        <taxon>Beijerinckiaceae</taxon>
        <taxon>Methylocapsa</taxon>
    </lineage>
</organism>
<gene>
    <name evidence="5" type="ORF">SAMN05444581_10499</name>
</gene>
<dbReference type="EMBL" id="FOSN01000004">
    <property type="protein sequence ID" value="SFK23361.1"/>
    <property type="molecule type" value="Genomic_DNA"/>
</dbReference>
<dbReference type="RefSeq" id="WP_244532160.1">
    <property type="nucleotide sequence ID" value="NZ_FOSN01000004.1"/>
</dbReference>
<keyword evidence="3" id="KW-0326">Glycosidase</keyword>
<evidence type="ECO:0000256" key="2">
    <source>
        <dbReference type="ARBA" id="ARBA00022801"/>
    </source>
</evidence>
<evidence type="ECO:0000313" key="5">
    <source>
        <dbReference type="EMBL" id="SFK23361.1"/>
    </source>
</evidence>
<dbReference type="PANTHER" id="PTHR30480:SF16">
    <property type="entry name" value="GLYCOSIDE HYDROLASE FAMILY 3 DOMAIN PROTEIN"/>
    <property type="match status" value="1"/>
</dbReference>
<evidence type="ECO:0000259" key="4">
    <source>
        <dbReference type="Pfam" id="PF00933"/>
    </source>
</evidence>
<dbReference type="Gene3D" id="3.20.20.300">
    <property type="entry name" value="Glycoside hydrolase, family 3, N-terminal domain"/>
    <property type="match status" value="1"/>
</dbReference>
<proteinExistence type="inferred from homology"/>
<dbReference type="PANTHER" id="PTHR30480">
    <property type="entry name" value="BETA-HEXOSAMINIDASE-RELATED"/>
    <property type="match status" value="1"/>
</dbReference>
<keyword evidence="6" id="KW-1185">Reference proteome</keyword>
<dbReference type="InterPro" id="IPR017853">
    <property type="entry name" value="GH"/>
</dbReference>
<dbReference type="STRING" id="1612308.SAMN05444581_10499"/>
<feature type="domain" description="Glycoside hydrolase family 3 N-terminal" evidence="4">
    <location>
        <begin position="34"/>
        <end position="334"/>
    </location>
</feature>
<comment type="similarity">
    <text evidence="1">Belongs to the glycosyl hydrolase 3 family.</text>
</comment>
<dbReference type="GO" id="GO:0004553">
    <property type="term" value="F:hydrolase activity, hydrolyzing O-glycosyl compounds"/>
    <property type="evidence" value="ECO:0007669"/>
    <property type="project" value="InterPro"/>
</dbReference>
<accession>A0A1I3XWB8</accession>
<dbReference type="Pfam" id="PF00933">
    <property type="entry name" value="Glyco_hydro_3"/>
    <property type="match status" value="1"/>
</dbReference>